<protein>
    <submittedName>
        <fullName evidence="1">Uncharacterized protein</fullName>
    </submittedName>
</protein>
<reference evidence="1 2" key="1">
    <citation type="journal article" date="2019" name="Int. J. Syst. Evol. Microbiol.">
        <title>The Global Catalogue of Microorganisms (GCM) 10K type strain sequencing project: providing services to taxonomists for standard genome sequencing and annotation.</title>
        <authorList>
            <consortium name="The Broad Institute Genomics Platform"/>
            <consortium name="The Broad Institute Genome Sequencing Center for Infectious Disease"/>
            <person name="Wu L."/>
            <person name="Ma J."/>
        </authorList>
    </citation>
    <scope>NUCLEOTIDE SEQUENCE [LARGE SCALE GENOMIC DNA]</scope>
    <source>
        <strain evidence="1 2">JCM 15481</strain>
    </source>
</reference>
<evidence type="ECO:0000313" key="1">
    <source>
        <dbReference type="EMBL" id="GAA2128016.1"/>
    </source>
</evidence>
<keyword evidence="2" id="KW-1185">Reference proteome</keyword>
<dbReference type="RefSeq" id="WP_344290937.1">
    <property type="nucleotide sequence ID" value="NZ_BAAAPF010000110.1"/>
</dbReference>
<accession>A0ABN2YJB0</accession>
<dbReference type="EMBL" id="BAAAPF010000110">
    <property type="protein sequence ID" value="GAA2128016.1"/>
    <property type="molecule type" value="Genomic_DNA"/>
</dbReference>
<sequence length="302" mass="33622">MTNKKHPARAGLRRLQLINLAIGPHRPVEAFEWLARQVPDVLFCQQIPPEAINDLADVLGMTGYPAATAEMAPKPRTAVYVRTVEQGGRLVVESSAEDCGSLYHPRSGIAVRLVVEGRPSRRWWRLASEQSCPDNSTIRLEEADWWVRWLTGEHGKDDGDREDGGQRLCTVGGSWHSFPVGDTPTTISRTVLPARRSYLGSDGKRRPDDRPDDALHQAGYCDAARWARRRFRQPRAVDFTERLGPGGGGSGRTHRIYLSEELVPAISSVRVGSIADVGGTPLPVRAEFWTQHLYSIMNRRTA</sequence>
<name>A0ABN2YJB0_9ACTN</name>
<organism evidence="1 2">
    <name type="scientific">Streptomyces synnematoformans</name>
    <dbReference type="NCBI Taxonomy" id="415721"/>
    <lineage>
        <taxon>Bacteria</taxon>
        <taxon>Bacillati</taxon>
        <taxon>Actinomycetota</taxon>
        <taxon>Actinomycetes</taxon>
        <taxon>Kitasatosporales</taxon>
        <taxon>Streptomycetaceae</taxon>
        <taxon>Streptomyces</taxon>
    </lineage>
</organism>
<evidence type="ECO:0000313" key="2">
    <source>
        <dbReference type="Proteomes" id="UP001500443"/>
    </source>
</evidence>
<dbReference type="Proteomes" id="UP001500443">
    <property type="component" value="Unassembled WGS sequence"/>
</dbReference>
<proteinExistence type="predicted"/>
<gene>
    <name evidence="1" type="ORF">GCM10009802_35030</name>
</gene>
<comment type="caution">
    <text evidence="1">The sequence shown here is derived from an EMBL/GenBank/DDBJ whole genome shotgun (WGS) entry which is preliminary data.</text>
</comment>